<feature type="domain" description="Reverse transcriptase" evidence="3">
    <location>
        <begin position="51"/>
        <end position="159"/>
    </location>
</feature>
<evidence type="ECO:0000256" key="1">
    <source>
        <dbReference type="ARBA" id="ARBA00004496"/>
    </source>
</evidence>
<dbReference type="Pfam" id="PF00078">
    <property type="entry name" value="RVT_1"/>
    <property type="match status" value="1"/>
</dbReference>
<reference evidence="4" key="1">
    <citation type="submission" date="2020-04" db="EMBL/GenBank/DDBJ databases">
        <authorList>
            <person name="Alioto T."/>
            <person name="Alioto T."/>
            <person name="Gomez Garrido J."/>
        </authorList>
    </citation>
    <scope>NUCLEOTIDE SEQUENCE</scope>
    <source>
        <strain evidence="4">A484AB</strain>
    </source>
</reference>
<protein>
    <submittedName>
        <fullName evidence="4">Serine threonine- phosphatase 2A regulatory subunit B subunit gamma, partial</fullName>
    </submittedName>
</protein>
<comment type="caution">
    <text evidence="4">The sequence shown here is derived from an EMBL/GenBank/DDBJ whole genome shotgun (WGS) entry which is preliminary data.</text>
</comment>
<evidence type="ECO:0000313" key="4">
    <source>
        <dbReference type="EMBL" id="CAB4014291.1"/>
    </source>
</evidence>
<feature type="non-terminal residue" evidence="4">
    <location>
        <position position="329"/>
    </location>
</feature>
<dbReference type="AlphaFoldDB" id="A0A6S7JB89"/>
<dbReference type="PANTHER" id="PTHR12085:SF3">
    <property type="entry name" value="SERINE_THREONINE-PROTEIN PHOSPHATASE 2A REGULATORY SUBUNIT B'' SUBUNIT GAMMA"/>
    <property type="match status" value="1"/>
</dbReference>
<name>A0A6S7JB89_PARCT</name>
<accession>A0A6S7JB89</accession>
<organism evidence="4 5">
    <name type="scientific">Paramuricea clavata</name>
    <name type="common">Red gorgonian</name>
    <name type="synonym">Violescent sea-whip</name>
    <dbReference type="NCBI Taxonomy" id="317549"/>
    <lineage>
        <taxon>Eukaryota</taxon>
        <taxon>Metazoa</taxon>
        <taxon>Cnidaria</taxon>
        <taxon>Anthozoa</taxon>
        <taxon>Octocorallia</taxon>
        <taxon>Malacalcyonacea</taxon>
        <taxon>Plexauridae</taxon>
        <taxon>Paramuricea</taxon>
    </lineage>
</organism>
<evidence type="ECO:0000256" key="2">
    <source>
        <dbReference type="ARBA" id="ARBA00022490"/>
    </source>
</evidence>
<sequence length="329" mass="38630">HSGNSRKTWQIVNDLTSLEFHSITNIFNLSLLLGTFPEDWKCAKVTPIFKQVMAKAFERIIYNQLYAYMLEHDLLSEHQSGFRSLHSTATALLEATDSWSYNIDRGNINAVVFLDLKKAFDTVNHEILLSKLRNYGIHGVAYKWFKSYLEDQYENLTWSSQINKMTKRIASALAIVTRHSWKTDVYDVEYVRHKHSQLRYGSGTLTKVFVDRVFQECLTYDGEMDYKTYLDFVLALENRKETQSLQYLFRMLDIQSLGYLNNFAFNYFFREIQMEMQKHGHDPVLFHDIQDEIFDMVKPSDPYKITLQDLVNRAVENEGHKVVNVTLIP</sequence>
<dbReference type="GO" id="GO:0035303">
    <property type="term" value="P:regulation of dephosphorylation"/>
    <property type="evidence" value="ECO:0007669"/>
    <property type="project" value="InterPro"/>
</dbReference>
<evidence type="ECO:0000313" key="5">
    <source>
        <dbReference type="Proteomes" id="UP001152795"/>
    </source>
</evidence>
<comment type="subcellular location">
    <subcellularLocation>
        <location evidence="1">Cytoplasm</location>
    </subcellularLocation>
</comment>
<keyword evidence="5" id="KW-1185">Reference proteome</keyword>
<dbReference type="InterPro" id="IPR039865">
    <property type="entry name" value="PPP2R3C"/>
</dbReference>
<dbReference type="GO" id="GO:0005819">
    <property type="term" value="C:spindle"/>
    <property type="evidence" value="ECO:0007669"/>
    <property type="project" value="TreeGrafter"/>
</dbReference>
<dbReference type="EMBL" id="CACRXK020008238">
    <property type="protein sequence ID" value="CAB4014291.1"/>
    <property type="molecule type" value="Genomic_DNA"/>
</dbReference>
<dbReference type="InterPro" id="IPR000477">
    <property type="entry name" value="RT_dom"/>
</dbReference>
<dbReference type="GO" id="GO:0000226">
    <property type="term" value="P:microtubule cytoskeleton organization"/>
    <property type="evidence" value="ECO:0007669"/>
    <property type="project" value="TreeGrafter"/>
</dbReference>
<dbReference type="InterPro" id="IPR011992">
    <property type="entry name" value="EF-hand-dom_pair"/>
</dbReference>
<dbReference type="GO" id="GO:0005813">
    <property type="term" value="C:centrosome"/>
    <property type="evidence" value="ECO:0007669"/>
    <property type="project" value="TreeGrafter"/>
</dbReference>
<dbReference type="OrthoDB" id="10265007at2759"/>
<dbReference type="PANTHER" id="PTHR12085">
    <property type="entry name" value="SERINE/THREONINE-PROTEIN PHOSPHATASE 2A REGULATORY SUBUNIT B'' SUBUNIT GAMMA"/>
    <property type="match status" value="1"/>
</dbReference>
<dbReference type="GO" id="GO:0005737">
    <property type="term" value="C:cytoplasm"/>
    <property type="evidence" value="ECO:0007669"/>
    <property type="project" value="UniProtKB-SubCell"/>
</dbReference>
<proteinExistence type="predicted"/>
<keyword evidence="2" id="KW-0963">Cytoplasm</keyword>
<dbReference type="SUPFAM" id="SSF47473">
    <property type="entry name" value="EF-hand"/>
    <property type="match status" value="1"/>
</dbReference>
<gene>
    <name evidence="4" type="ORF">PACLA_8A056023</name>
</gene>
<evidence type="ECO:0000259" key="3">
    <source>
        <dbReference type="Pfam" id="PF00078"/>
    </source>
</evidence>
<dbReference type="Gene3D" id="1.10.238.10">
    <property type="entry name" value="EF-hand"/>
    <property type="match status" value="1"/>
</dbReference>
<dbReference type="GO" id="GO:0030865">
    <property type="term" value="P:cortical cytoskeleton organization"/>
    <property type="evidence" value="ECO:0007669"/>
    <property type="project" value="TreeGrafter"/>
</dbReference>
<dbReference type="Proteomes" id="UP001152795">
    <property type="component" value="Unassembled WGS sequence"/>
</dbReference>
<feature type="non-terminal residue" evidence="4">
    <location>
        <position position="1"/>
    </location>
</feature>